<feature type="compositionally biased region" description="Basic and acidic residues" evidence="1">
    <location>
        <begin position="54"/>
        <end position="65"/>
    </location>
</feature>
<feature type="compositionally biased region" description="Low complexity" evidence="1">
    <location>
        <begin position="66"/>
        <end position="75"/>
    </location>
</feature>
<protein>
    <submittedName>
        <fullName evidence="2">Uncharacterized protein</fullName>
    </submittedName>
</protein>
<feature type="region of interest" description="Disordered" evidence="1">
    <location>
        <begin position="1"/>
        <end position="39"/>
    </location>
</feature>
<feature type="compositionally biased region" description="Low complexity" evidence="1">
    <location>
        <begin position="26"/>
        <end position="39"/>
    </location>
</feature>
<dbReference type="EMBL" id="QZVS01000068">
    <property type="protein sequence ID" value="RJT89822.1"/>
    <property type="molecule type" value="Genomic_DNA"/>
</dbReference>
<proteinExistence type="predicted"/>
<evidence type="ECO:0000313" key="3">
    <source>
        <dbReference type="Proteomes" id="UP000272015"/>
    </source>
</evidence>
<reference evidence="2 3" key="1">
    <citation type="submission" date="2018-09" db="EMBL/GenBank/DDBJ databases">
        <title>Novel species of Cryobacterium.</title>
        <authorList>
            <person name="Liu Q."/>
            <person name="Xin Y.-H."/>
        </authorList>
    </citation>
    <scope>NUCLEOTIDE SEQUENCE [LARGE SCALE GENOMIC DNA]</scope>
    <source>
        <strain evidence="2 3">Hh39</strain>
    </source>
</reference>
<dbReference type="Proteomes" id="UP000272015">
    <property type="component" value="Unassembled WGS sequence"/>
</dbReference>
<evidence type="ECO:0000313" key="2">
    <source>
        <dbReference type="EMBL" id="RJT89822.1"/>
    </source>
</evidence>
<name>A0A3A5MK98_9MICO</name>
<accession>A0A3A5MK98</accession>
<organism evidence="2 3">
    <name type="scientific">Cryobacterium melibiosiphilum</name>
    <dbReference type="NCBI Taxonomy" id="995039"/>
    <lineage>
        <taxon>Bacteria</taxon>
        <taxon>Bacillati</taxon>
        <taxon>Actinomycetota</taxon>
        <taxon>Actinomycetes</taxon>
        <taxon>Micrococcales</taxon>
        <taxon>Microbacteriaceae</taxon>
        <taxon>Cryobacterium</taxon>
    </lineage>
</organism>
<comment type="caution">
    <text evidence="2">The sequence shown here is derived from an EMBL/GenBank/DDBJ whole genome shotgun (WGS) entry which is preliminary data.</text>
</comment>
<sequence>MNAKAKAKRLENRDQVNAKQNAKRQAAAALLPPRAPRVPRAPVLRAARVYYTPEEARQRRADQQRARQAAARALLPPKPPRAPRPVNAPRVRLTDEQRRERANTAARAKRAAINALKPAKQARARLTEQRIGLYPLGPVLFDWSGFSGVMRCTAPGCATIGELHFSFTDVRRAARNHHREAHGPRCTVDGCGEQVTSRALCLSHYDQVRRSKRAA</sequence>
<feature type="region of interest" description="Disordered" evidence="1">
    <location>
        <begin position="54"/>
        <end position="89"/>
    </location>
</feature>
<keyword evidence="3" id="KW-1185">Reference proteome</keyword>
<evidence type="ECO:0000256" key="1">
    <source>
        <dbReference type="SAM" id="MobiDB-lite"/>
    </source>
</evidence>
<gene>
    <name evidence="2" type="ORF">D6T64_05665</name>
</gene>
<dbReference type="AlphaFoldDB" id="A0A3A5MK98"/>